<proteinExistence type="inferred from homology"/>
<evidence type="ECO:0000256" key="5">
    <source>
        <dbReference type="ARBA" id="ARBA00023163"/>
    </source>
</evidence>
<comment type="similarity">
    <text evidence="1">Belongs to the sigma-70 factor family. ECF subfamily.</text>
</comment>
<evidence type="ECO:0000259" key="6">
    <source>
        <dbReference type="Pfam" id="PF04542"/>
    </source>
</evidence>
<dbReference type="Pfam" id="PF08281">
    <property type="entry name" value="Sigma70_r4_2"/>
    <property type="match status" value="1"/>
</dbReference>
<protein>
    <submittedName>
        <fullName evidence="8">Sigma-70 family RNA polymerase sigma factor</fullName>
    </submittedName>
</protein>
<dbReference type="InterPro" id="IPR039425">
    <property type="entry name" value="RNA_pol_sigma-70-like"/>
</dbReference>
<dbReference type="PANTHER" id="PTHR43133">
    <property type="entry name" value="RNA POLYMERASE ECF-TYPE SIGMA FACTO"/>
    <property type="match status" value="1"/>
</dbReference>
<dbReference type="InterPro" id="IPR036388">
    <property type="entry name" value="WH-like_DNA-bd_sf"/>
</dbReference>
<dbReference type="SUPFAM" id="SSF88946">
    <property type="entry name" value="Sigma2 domain of RNA polymerase sigma factors"/>
    <property type="match status" value="1"/>
</dbReference>
<dbReference type="InterPro" id="IPR013324">
    <property type="entry name" value="RNA_pol_sigma_r3/r4-like"/>
</dbReference>
<dbReference type="SUPFAM" id="SSF88659">
    <property type="entry name" value="Sigma3 and sigma4 domains of RNA polymerase sigma factors"/>
    <property type="match status" value="1"/>
</dbReference>
<dbReference type="InterPro" id="IPR013325">
    <property type="entry name" value="RNA_pol_sigma_r2"/>
</dbReference>
<evidence type="ECO:0000256" key="2">
    <source>
        <dbReference type="ARBA" id="ARBA00023015"/>
    </source>
</evidence>
<dbReference type="Gene3D" id="1.10.1740.10">
    <property type="match status" value="1"/>
</dbReference>
<evidence type="ECO:0000313" key="8">
    <source>
        <dbReference type="EMBL" id="WED64871.1"/>
    </source>
</evidence>
<keyword evidence="2" id="KW-0805">Transcription regulation</keyword>
<accession>A0AAE9ZWT3</accession>
<name>A0AAE9ZWT3_9BACT</name>
<gene>
    <name evidence="8" type="ORF">PXH66_21200</name>
</gene>
<dbReference type="Proteomes" id="UP001218638">
    <property type="component" value="Chromosome"/>
</dbReference>
<feature type="domain" description="RNA polymerase sigma-70 region 2" evidence="6">
    <location>
        <begin position="25"/>
        <end position="86"/>
    </location>
</feature>
<keyword evidence="4" id="KW-0238">DNA-binding</keyword>
<dbReference type="GO" id="GO:0006352">
    <property type="term" value="P:DNA-templated transcription initiation"/>
    <property type="evidence" value="ECO:0007669"/>
    <property type="project" value="InterPro"/>
</dbReference>
<feature type="domain" description="RNA polymerase sigma factor 70 region 4 type 2" evidence="7">
    <location>
        <begin position="134"/>
        <end position="169"/>
    </location>
</feature>
<evidence type="ECO:0000256" key="1">
    <source>
        <dbReference type="ARBA" id="ARBA00010641"/>
    </source>
</evidence>
<keyword evidence="9" id="KW-1185">Reference proteome</keyword>
<dbReference type="PANTHER" id="PTHR43133:SF8">
    <property type="entry name" value="RNA POLYMERASE SIGMA FACTOR HI_1459-RELATED"/>
    <property type="match status" value="1"/>
</dbReference>
<evidence type="ECO:0000256" key="4">
    <source>
        <dbReference type="ARBA" id="ARBA00023125"/>
    </source>
</evidence>
<dbReference type="GO" id="GO:0003677">
    <property type="term" value="F:DNA binding"/>
    <property type="evidence" value="ECO:0007669"/>
    <property type="project" value="UniProtKB-KW"/>
</dbReference>
<keyword evidence="5" id="KW-0804">Transcription</keyword>
<dbReference type="RefSeq" id="WP_330931864.1">
    <property type="nucleotide sequence ID" value="NZ_CP119075.1"/>
</dbReference>
<evidence type="ECO:0000256" key="3">
    <source>
        <dbReference type="ARBA" id="ARBA00023082"/>
    </source>
</evidence>
<dbReference type="Pfam" id="PF04542">
    <property type="entry name" value="Sigma70_r2"/>
    <property type="match status" value="1"/>
</dbReference>
<dbReference type="KEGG" id="slom:PXH66_21200"/>
<dbReference type="InterPro" id="IPR014284">
    <property type="entry name" value="RNA_pol_sigma-70_dom"/>
</dbReference>
<evidence type="ECO:0000313" key="9">
    <source>
        <dbReference type="Proteomes" id="UP001218638"/>
    </source>
</evidence>
<organism evidence="8 9">
    <name type="scientific">Synoicihabitans lomoniglobus</name>
    <dbReference type="NCBI Taxonomy" id="2909285"/>
    <lineage>
        <taxon>Bacteria</taxon>
        <taxon>Pseudomonadati</taxon>
        <taxon>Verrucomicrobiota</taxon>
        <taxon>Opitutia</taxon>
        <taxon>Opitutales</taxon>
        <taxon>Opitutaceae</taxon>
        <taxon>Synoicihabitans</taxon>
    </lineage>
</organism>
<keyword evidence="3" id="KW-0731">Sigma factor</keyword>
<dbReference type="GO" id="GO:0016987">
    <property type="term" value="F:sigma factor activity"/>
    <property type="evidence" value="ECO:0007669"/>
    <property type="project" value="UniProtKB-KW"/>
</dbReference>
<dbReference type="NCBIfam" id="TIGR02937">
    <property type="entry name" value="sigma70-ECF"/>
    <property type="match status" value="1"/>
</dbReference>
<reference evidence="8" key="1">
    <citation type="submission" date="2023-03" db="EMBL/GenBank/DDBJ databases">
        <title>Lomoglobus Profundus gen. nov., sp. nov., a novel member of the phylum Verrucomicrobia, isolated from deep-marine sediment of South China Sea.</title>
        <authorList>
            <person name="Ahmad T."/>
            <person name="Ishaq S.E."/>
            <person name="Wang F."/>
        </authorList>
    </citation>
    <scope>NUCLEOTIDE SEQUENCE</scope>
    <source>
        <strain evidence="8">LMO-M01</strain>
    </source>
</reference>
<evidence type="ECO:0000259" key="7">
    <source>
        <dbReference type="Pfam" id="PF08281"/>
    </source>
</evidence>
<dbReference type="EMBL" id="CP119075">
    <property type="protein sequence ID" value="WED64871.1"/>
    <property type="molecule type" value="Genomic_DNA"/>
</dbReference>
<dbReference type="InterPro" id="IPR007627">
    <property type="entry name" value="RNA_pol_sigma70_r2"/>
</dbReference>
<dbReference type="Gene3D" id="1.10.10.10">
    <property type="entry name" value="Winged helix-like DNA-binding domain superfamily/Winged helix DNA-binding domain"/>
    <property type="match status" value="1"/>
</dbReference>
<sequence length="197" mass="22447">MDIVYSTPAAMSIENNQRVTNVVNDAGRRLLRFIRARVGSDADAEDVLQDVWQQLVVTLNAGPIERIGAWLYTVARHRIIDGYRKKPAMASLDAVDADDLAAFGPEFADLLLRDDHTPRAEHQRRLFWEHLHIALAELPAPQREVFVWHELEALSFQDIAELTGDNLNTLLSRKRYAIQHLRLRLAPLRADFLSHPA</sequence>
<dbReference type="InterPro" id="IPR013249">
    <property type="entry name" value="RNA_pol_sigma70_r4_t2"/>
</dbReference>
<dbReference type="AlphaFoldDB" id="A0AAE9ZWT3"/>